<dbReference type="RefSeq" id="WP_126003937.1">
    <property type="nucleotide sequence ID" value="NZ_QQYZ01000004.1"/>
</dbReference>
<proteinExistence type="predicted"/>
<protein>
    <submittedName>
        <fullName evidence="1">Uncharacterized protein</fullName>
    </submittedName>
</protein>
<gene>
    <name evidence="1" type="ORF">DAH66_06270</name>
</gene>
<sequence length="168" mass="18729">MHAEPDIAIERARFVGSFPYEARSKVKYTIDDVTNDSRAPLYLLVGAKHFEHARTLGEVKEYLNSYPDNPLEKGDLQRSNPIVGARAYYIGEAIAALLRVVGAPAAMAEDLELILGPKKLRRADRRADAQAEIIKSPDAPIRQIAKAANYDAGQIIKDRDRGYLVWPK</sequence>
<reference evidence="1 2" key="1">
    <citation type="submission" date="2018-07" db="EMBL/GenBank/DDBJ databases">
        <title>Genomic and Epidemiologic Investigation of an Indolent Hospital Outbreak.</title>
        <authorList>
            <person name="Johnson R.C."/>
            <person name="Deming C."/>
            <person name="Conlan S."/>
            <person name="Zellmer C.J."/>
            <person name="Michelin A.V."/>
            <person name="Lee-Lin S."/>
            <person name="Thomas P.J."/>
            <person name="Park M."/>
            <person name="Weingarten R.A."/>
            <person name="Less J."/>
            <person name="Dekker J.P."/>
            <person name="Frank K.M."/>
            <person name="Musser K.A."/>
            <person name="Mcquiston J.R."/>
            <person name="Henderson D.K."/>
            <person name="Lau A.F."/>
            <person name="Palmore T.N."/>
            <person name="Segre J.A."/>
        </authorList>
    </citation>
    <scope>NUCLEOTIDE SEQUENCE [LARGE SCALE GENOMIC DNA]</scope>
    <source>
        <strain evidence="1 2">SK-CDC1_0717</strain>
    </source>
</reference>
<evidence type="ECO:0000313" key="1">
    <source>
        <dbReference type="EMBL" id="RSY88059.1"/>
    </source>
</evidence>
<organism evidence="1 2">
    <name type="scientific">Sphingomonas koreensis</name>
    <dbReference type="NCBI Taxonomy" id="93064"/>
    <lineage>
        <taxon>Bacteria</taxon>
        <taxon>Pseudomonadati</taxon>
        <taxon>Pseudomonadota</taxon>
        <taxon>Alphaproteobacteria</taxon>
        <taxon>Sphingomonadales</taxon>
        <taxon>Sphingomonadaceae</taxon>
        <taxon>Sphingomonas</taxon>
    </lineage>
</organism>
<dbReference type="AlphaFoldDB" id="A0A430G6C2"/>
<comment type="caution">
    <text evidence="1">The sequence shown here is derived from an EMBL/GenBank/DDBJ whole genome shotgun (WGS) entry which is preliminary data.</text>
</comment>
<evidence type="ECO:0000313" key="2">
    <source>
        <dbReference type="Proteomes" id="UP000287746"/>
    </source>
</evidence>
<dbReference type="Proteomes" id="UP000287746">
    <property type="component" value="Unassembled WGS sequence"/>
</dbReference>
<dbReference type="EMBL" id="QQYZ01000004">
    <property type="protein sequence ID" value="RSY88059.1"/>
    <property type="molecule type" value="Genomic_DNA"/>
</dbReference>
<name>A0A430G6C2_9SPHN</name>
<accession>A0A430G6C2</accession>